<dbReference type="CDD" id="cd15482">
    <property type="entry name" value="Sialidase_non-viral"/>
    <property type="match status" value="1"/>
</dbReference>
<accession>A0AA35CKY4</accession>
<organism evidence="4 5">
    <name type="scientific">Caldinitratiruptor microaerophilus</name>
    <dbReference type="NCBI Taxonomy" id="671077"/>
    <lineage>
        <taxon>Bacteria</taxon>
        <taxon>Bacillati</taxon>
        <taxon>Bacillota</taxon>
        <taxon>Clostridia</taxon>
        <taxon>Eubacteriales</taxon>
        <taxon>Symbiobacteriaceae</taxon>
        <taxon>Caldinitratiruptor</taxon>
    </lineage>
</organism>
<keyword evidence="2" id="KW-1133">Transmembrane helix</keyword>
<proteinExistence type="predicted"/>
<name>A0AA35CKY4_9FIRM</name>
<dbReference type="Proteomes" id="UP001163687">
    <property type="component" value="Chromosome"/>
</dbReference>
<keyword evidence="2" id="KW-0812">Transmembrane</keyword>
<evidence type="ECO:0000256" key="1">
    <source>
        <dbReference type="SAM" id="MobiDB-lite"/>
    </source>
</evidence>
<dbReference type="InterPro" id="IPR052025">
    <property type="entry name" value="Xyloglucanase_GH74"/>
</dbReference>
<dbReference type="EMBL" id="AP025628">
    <property type="protein sequence ID" value="BDG61112.1"/>
    <property type="molecule type" value="Genomic_DNA"/>
</dbReference>
<dbReference type="InterPro" id="IPR002860">
    <property type="entry name" value="BNR_rpt"/>
</dbReference>
<dbReference type="GO" id="GO:0010411">
    <property type="term" value="P:xyloglucan metabolic process"/>
    <property type="evidence" value="ECO:0007669"/>
    <property type="project" value="TreeGrafter"/>
</dbReference>
<dbReference type="PANTHER" id="PTHR43739:SF5">
    <property type="entry name" value="EXO-ALPHA-SIALIDASE"/>
    <property type="match status" value="1"/>
</dbReference>
<evidence type="ECO:0000313" key="4">
    <source>
        <dbReference type="EMBL" id="BDG61112.1"/>
    </source>
</evidence>
<reference evidence="4" key="1">
    <citation type="submission" date="2022-03" db="EMBL/GenBank/DDBJ databases">
        <title>Complete genome sequence of Caldinitratiruptor microaerophilus.</title>
        <authorList>
            <person name="Mukaiyama R."/>
            <person name="Nishiyama T."/>
            <person name="Ueda K."/>
        </authorList>
    </citation>
    <scope>NUCLEOTIDE SEQUENCE</scope>
    <source>
        <strain evidence="4">JCM 16183</strain>
    </source>
</reference>
<dbReference type="SUPFAM" id="SSF50939">
    <property type="entry name" value="Sialidases"/>
    <property type="match status" value="1"/>
</dbReference>
<evidence type="ECO:0000259" key="3">
    <source>
        <dbReference type="Pfam" id="PF25852"/>
    </source>
</evidence>
<keyword evidence="2" id="KW-0472">Membrane</keyword>
<evidence type="ECO:0000313" key="5">
    <source>
        <dbReference type="Proteomes" id="UP001163687"/>
    </source>
</evidence>
<dbReference type="InterPro" id="IPR015943">
    <property type="entry name" value="WD40/YVTN_repeat-like_dom_sf"/>
</dbReference>
<dbReference type="AlphaFoldDB" id="A0AA35CKY4"/>
<dbReference type="Gene3D" id="2.130.10.10">
    <property type="entry name" value="YVTN repeat-like/Quinoprotein amine dehydrogenase"/>
    <property type="match status" value="3"/>
</dbReference>
<evidence type="ECO:0000256" key="2">
    <source>
        <dbReference type="SAM" id="Phobius"/>
    </source>
</evidence>
<dbReference type="Pfam" id="PF02012">
    <property type="entry name" value="BNR"/>
    <property type="match status" value="1"/>
</dbReference>
<feature type="region of interest" description="Disordered" evidence="1">
    <location>
        <begin position="1"/>
        <end position="26"/>
    </location>
</feature>
<gene>
    <name evidence="4" type="ORF">caldi_22020</name>
</gene>
<protein>
    <submittedName>
        <fullName evidence="4">S-layer protein</fullName>
    </submittedName>
</protein>
<keyword evidence="5" id="KW-1185">Reference proteome</keyword>
<dbReference type="PANTHER" id="PTHR43739">
    <property type="entry name" value="XYLOGLUCANASE (EUROFUNG)"/>
    <property type="match status" value="1"/>
</dbReference>
<dbReference type="KEGG" id="cmic:caldi_22020"/>
<feature type="transmembrane region" description="Helical" evidence="2">
    <location>
        <begin position="31"/>
        <end position="50"/>
    </location>
</feature>
<dbReference type="RefSeq" id="WP_264841789.1">
    <property type="nucleotide sequence ID" value="NZ_AP025628.1"/>
</dbReference>
<dbReference type="Pfam" id="PF25852">
    <property type="entry name" value="DUF6242_C"/>
    <property type="match status" value="1"/>
</dbReference>
<sequence length="319" mass="33006">MGKNASRRSKATRAGGGPGQASASPPDATRWVVPIAALVGVALLAVVILAGRPGGPRPLAVLRTNDFHALAFRPDNPDVVYFGHHNGVMRSDDGGRTWRPVIERPNFDAMGLAVSRADPQVLYLAGHDILQVSRDGGATWEPIAHDLPGTDVHGFALAPGDPERLYAFVVGHGLFRSENGGRNWERLTGNVPGDVTSLTAASGNPPVLYAGSASAGVLRSADGGRSWSPLAGLASGTALALATDPAAAQTVYAAVDGTLYKSTDGGTTWSRLAVPRGMVVSLAVSPARPGRVLTVTVDGRQGLVYRSEDGGATWGQSKP</sequence>
<feature type="compositionally biased region" description="Basic residues" evidence="1">
    <location>
        <begin position="1"/>
        <end position="11"/>
    </location>
</feature>
<dbReference type="InterPro" id="IPR058667">
    <property type="entry name" value="DUF6242_C"/>
</dbReference>
<dbReference type="InterPro" id="IPR036278">
    <property type="entry name" value="Sialidase_sf"/>
</dbReference>
<feature type="domain" description="DUF6242" evidence="3">
    <location>
        <begin position="215"/>
        <end position="316"/>
    </location>
</feature>